<name>A0A9P8W7L9_9HYPO</name>
<organism evidence="3 4">
    <name type="scientific">Thelonectria olida</name>
    <dbReference type="NCBI Taxonomy" id="1576542"/>
    <lineage>
        <taxon>Eukaryota</taxon>
        <taxon>Fungi</taxon>
        <taxon>Dikarya</taxon>
        <taxon>Ascomycota</taxon>
        <taxon>Pezizomycotina</taxon>
        <taxon>Sordariomycetes</taxon>
        <taxon>Hypocreomycetidae</taxon>
        <taxon>Hypocreales</taxon>
        <taxon>Nectriaceae</taxon>
        <taxon>Thelonectria</taxon>
    </lineage>
</organism>
<feature type="compositionally biased region" description="Polar residues" evidence="1">
    <location>
        <begin position="1"/>
        <end position="11"/>
    </location>
</feature>
<gene>
    <name evidence="3" type="ORF">B0T10DRAFT_594242</name>
</gene>
<accession>A0A9P8W7L9</accession>
<dbReference type="EMBL" id="JAGPYM010000007">
    <property type="protein sequence ID" value="KAH6892505.1"/>
    <property type="molecule type" value="Genomic_DNA"/>
</dbReference>
<feature type="region of interest" description="Disordered" evidence="1">
    <location>
        <begin position="1"/>
        <end position="39"/>
    </location>
</feature>
<feature type="transmembrane region" description="Helical" evidence="2">
    <location>
        <begin position="48"/>
        <end position="70"/>
    </location>
</feature>
<proteinExistence type="predicted"/>
<comment type="caution">
    <text evidence="3">The sequence shown here is derived from an EMBL/GenBank/DDBJ whole genome shotgun (WGS) entry which is preliminary data.</text>
</comment>
<evidence type="ECO:0000256" key="1">
    <source>
        <dbReference type="SAM" id="MobiDB-lite"/>
    </source>
</evidence>
<evidence type="ECO:0000313" key="3">
    <source>
        <dbReference type="EMBL" id="KAH6892505.1"/>
    </source>
</evidence>
<dbReference type="Proteomes" id="UP000777438">
    <property type="component" value="Unassembled WGS sequence"/>
</dbReference>
<reference evidence="3 4" key="1">
    <citation type="journal article" date="2021" name="Nat. Commun.">
        <title>Genetic determinants of endophytism in the Arabidopsis root mycobiome.</title>
        <authorList>
            <person name="Mesny F."/>
            <person name="Miyauchi S."/>
            <person name="Thiergart T."/>
            <person name="Pickel B."/>
            <person name="Atanasova L."/>
            <person name="Karlsson M."/>
            <person name="Huettel B."/>
            <person name="Barry K.W."/>
            <person name="Haridas S."/>
            <person name="Chen C."/>
            <person name="Bauer D."/>
            <person name="Andreopoulos W."/>
            <person name="Pangilinan J."/>
            <person name="LaButti K."/>
            <person name="Riley R."/>
            <person name="Lipzen A."/>
            <person name="Clum A."/>
            <person name="Drula E."/>
            <person name="Henrissat B."/>
            <person name="Kohler A."/>
            <person name="Grigoriev I.V."/>
            <person name="Martin F.M."/>
            <person name="Hacquard S."/>
        </authorList>
    </citation>
    <scope>NUCLEOTIDE SEQUENCE [LARGE SCALE GENOMIC DNA]</scope>
    <source>
        <strain evidence="3 4">MPI-CAGE-CH-0241</strain>
    </source>
</reference>
<protein>
    <submittedName>
        <fullName evidence="3">Uncharacterized protein</fullName>
    </submittedName>
</protein>
<evidence type="ECO:0000256" key="2">
    <source>
        <dbReference type="SAM" id="Phobius"/>
    </source>
</evidence>
<keyword evidence="4" id="KW-1185">Reference proteome</keyword>
<keyword evidence="2" id="KW-1133">Transmembrane helix</keyword>
<evidence type="ECO:0000313" key="4">
    <source>
        <dbReference type="Proteomes" id="UP000777438"/>
    </source>
</evidence>
<keyword evidence="2" id="KW-0472">Membrane</keyword>
<keyword evidence="2" id="KW-0812">Transmembrane</keyword>
<dbReference type="AlphaFoldDB" id="A0A9P8W7L9"/>
<sequence>MFGHRNQQNSHVLLVDRSGSIDGPDRPGEGLLENGRTNPPKPTLTKSYILSVVAVVLLELAFIAMVSRCAGVIRLWHRRGGQGCHDRFPSTEIKVLRGVGKPRLVKRLQPSEPAKPATADGIEVYSLMANTAEVPKIELPPVYCGYEVLPEITLNKPGGYTYKG</sequence>